<feature type="transmembrane region" description="Helical" evidence="7">
    <location>
        <begin position="159"/>
        <end position="179"/>
    </location>
</feature>
<dbReference type="InterPro" id="IPR037185">
    <property type="entry name" value="EmrE-like"/>
</dbReference>
<feature type="transmembrane region" description="Helical" evidence="7">
    <location>
        <begin position="232"/>
        <end position="255"/>
    </location>
</feature>
<evidence type="ECO:0000259" key="8">
    <source>
        <dbReference type="Pfam" id="PF00892"/>
    </source>
</evidence>
<comment type="similarity">
    <text evidence="2">Belongs to the EamA transporter family.</text>
</comment>
<evidence type="ECO:0000256" key="1">
    <source>
        <dbReference type="ARBA" id="ARBA00004141"/>
    </source>
</evidence>
<feature type="transmembrane region" description="Helical" evidence="7">
    <location>
        <begin position="200"/>
        <end position="220"/>
    </location>
</feature>
<feature type="compositionally biased region" description="Gly residues" evidence="6">
    <location>
        <begin position="316"/>
        <end position="328"/>
    </location>
</feature>
<dbReference type="Proteomes" id="UP001597260">
    <property type="component" value="Unassembled WGS sequence"/>
</dbReference>
<feature type="transmembrane region" description="Helical" evidence="7">
    <location>
        <begin position="46"/>
        <end position="62"/>
    </location>
</feature>
<feature type="transmembrane region" description="Helical" evidence="7">
    <location>
        <begin position="105"/>
        <end position="128"/>
    </location>
</feature>
<comment type="caution">
    <text evidence="9">The sequence shown here is derived from an EMBL/GenBank/DDBJ whole genome shotgun (WGS) entry which is preliminary data.</text>
</comment>
<dbReference type="InterPro" id="IPR000620">
    <property type="entry name" value="EamA_dom"/>
</dbReference>
<feature type="transmembrane region" description="Helical" evidence="7">
    <location>
        <begin position="285"/>
        <end position="304"/>
    </location>
</feature>
<proteinExistence type="inferred from homology"/>
<dbReference type="SUPFAM" id="SSF103481">
    <property type="entry name" value="Multidrug resistance efflux transporter EmrE"/>
    <property type="match status" value="2"/>
</dbReference>
<keyword evidence="3 7" id="KW-0812">Transmembrane</keyword>
<feature type="region of interest" description="Disordered" evidence="6">
    <location>
        <begin position="308"/>
        <end position="342"/>
    </location>
</feature>
<dbReference type="InterPro" id="IPR050638">
    <property type="entry name" value="AA-Vitamin_Transporters"/>
</dbReference>
<evidence type="ECO:0000313" key="9">
    <source>
        <dbReference type="EMBL" id="MFD1325722.1"/>
    </source>
</evidence>
<sequence length="342" mass="34020">MTRASTLSVGRGTLYVSIAATAWGTGGAAAAILYDTSGLGPVAVSFWRFAGGVLLLATVHLLTRRSATSTTGGPARARWQRFMITGAGLAVYQTAYFAAVEYAGLAVATVVTLGSGPVLIALGARLFMGERLGRVATATVAMALAGLVLLVAGGSVTTAAAPLLGLGYALLSALGYAAVTLLTRQLGRRGDGGDPRVTALGGFAVGMVLLSPLAVVEGLLPTSGHLGQELALLAYLGAVPTALAYSLFFAGLAVVRATTASVIALVEPVTAAIVAMVLLGDRLTVTATIGAIVLLGSVVTLALGERRADTSPDTGTGTGTDAGAGAGGTVPAPLDTEPTSRR</sequence>
<keyword evidence="4 7" id="KW-1133">Transmembrane helix</keyword>
<gene>
    <name evidence="9" type="ORF">ACFQ4H_32045</name>
</gene>
<reference evidence="10" key="1">
    <citation type="journal article" date="2019" name="Int. J. Syst. Evol. Microbiol.">
        <title>The Global Catalogue of Microorganisms (GCM) 10K type strain sequencing project: providing services to taxonomists for standard genome sequencing and annotation.</title>
        <authorList>
            <consortium name="The Broad Institute Genomics Platform"/>
            <consortium name="The Broad Institute Genome Sequencing Center for Infectious Disease"/>
            <person name="Wu L."/>
            <person name="Ma J."/>
        </authorList>
    </citation>
    <scope>NUCLEOTIDE SEQUENCE [LARGE SCALE GENOMIC DNA]</scope>
    <source>
        <strain evidence="10">JCM 31037</strain>
    </source>
</reference>
<dbReference type="Pfam" id="PF00892">
    <property type="entry name" value="EamA"/>
    <property type="match status" value="2"/>
</dbReference>
<protein>
    <submittedName>
        <fullName evidence="9">DMT family transporter</fullName>
    </submittedName>
</protein>
<evidence type="ECO:0000256" key="4">
    <source>
        <dbReference type="ARBA" id="ARBA00022989"/>
    </source>
</evidence>
<dbReference type="RefSeq" id="WP_377578510.1">
    <property type="nucleotide sequence ID" value="NZ_JBHTMP010000091.1"/>
</dbReference>
<feature type="transmembrane region" description="Helical" evidence="7">
    <location>
        <begin position="12"/>
        <end position="34"/>
    </location>
</feature>
<name>A0ABW3YM89_9ACTN</name>
<feature type="domain" description="EamA" evidence="8">
    <location>
        <begin position="12"/>
        <end position="151"/>
    </location>
</feature>
<accession>A0ABW3YM89</accession>
<organism evidence="9 10">
    <name type="scientific">Micromonospora sonneratiae</name>
    <dbReference type="NCBI Taxonomy" id="1184706"/>
    <lineage>
        <taxon>Bacteria</taxon>
        <taxon>Bacillati</taxon>
        <taxon>Actinomycetota</taxon>
        <taxon>Actinomycetes</taxon>
        <taxon>Micromonosporales</taxon>
        <taxon>Micromonosporaceae</taxon>
        <taxon>Micromonospora</taxon>
    </lineage>
</organism>
<feature type="transmembrane region" description="Helical" evidence="7">
    <location>
        <begin position="262"/>
        <end position="279"/>
    </location>
</feature>
<evidence type="ECO:0000256" key="6">
    <source>
        <dbReference type="SAM" id="MobiDB-lite"/>
    </source>
</evidence>
<comment type="subcellular location">
    <subcellularLocation>
        <location evidence="1">Membrane</location>
        <topology evidence="1">Multi-pass membrane protein</topology>
    </subcellularLocation>
</comment>
<evidence type="ECO:0000256" key="7">
    <source>
        <dbReference type="SAM" id="Phobius"/>
    </source>
</evidence>
<feature type="domain" description="EamA" evidence="8">
    <location>
        <begin position="164"/>
        <end position="301"/>
    </location>
</feature>
<dbReference type="EMBL" id="JBHTMP010000091">
    <property type="protein sequence ID" value="MFD1325722.1"/>
    <property type="molecule type" value="Genomic_DNA"/>
</dbReference>
<keyword evidence="10" id="KW-1185">Reference proteome</keyword>
<dbReference type="PANTHER" id="PTHR32322:SF2">
    <property type="entry name" value="EAMA DOMAIN-CONTAINING PROTEIN"/>
    <property type="match status" value="1"/>
</dbReference>
<keyword evidence="5 7" id="KW-0472">Membrane</keyword>
<evidence type="ECO:0000256" key="5">
    <source>
        <dbReference type="ARBA" id="ARBA00023136"/>
    </source>
</evidence>
<evidence type="ECO:0000256" key="2">
    <source>
        <dbReference type="ARBA" id="ARBA00007362"/>
    </source>
</evidence>
<evidence type="ECO:0000313" key="10">
    <source>
        <dbReference type="Proteomes" id="UP001597260"/>
    </source>
</evidence>
<evidence type="ECO:0000256" key="3">
    <source>
        <dbReference type="ARBA" id="ARBA00022692"/>
    </source>
</evidence>
<feature type="transmembrane region" description="Helical" evidence="7">
    <location>
        <begin position="135"/>
        <end position="153"/>
    </location>
</feature>
<dbReference type="PANTHER" id="PTHR32322">
    <property type="entry name" value="INNER MEMBRANE TRANSPORTER"/>
    <property type="match status" value="1"/>
</dbReference>
<feature type="transmembrane region" description="Helical" evidence="7">
    <location>
        <begin position="82"/>
        <end position="99"/>
    </location>
</feature>